<reference evidence="3 4" key="1">
    <citation type="submission" date="2024-07" db="EMBL/GenBank/DDBJ databases">
        <authorList>
            <person name="Li M."/>
        </authorList>
    </citation>
    <scope>NUCLEOTIDE SEQUENCE [LARGE SCALE GENOMIC DNA]</scope>
    <source>
        <strain evidence="3 4">25A3E</strain>
    </source>
</reference>
<comment type="caution">
    <text evidence="3">The sequence shown here is derived from an EMBL/GenBank/DDBJ whole genome shotgun (WGS) entry which is preliminary data.</text>
</comment>
<proteinExistence type="predicted"/>
<dbReference type="RefSeq" id="WP_369288155.1">
    <property type="nucleotide sequence ID" value="NZ_JBFTEG010000011.1"/>
</dbReference>
<evidence type="ECO:0000313" key="4">
    <source>
        <dbReference type="Proteomes" id="UP001560296"/>
    </source>
</evidence>
<dbReference type="Proteomes" id="UP001560296">
    <property type="component" value="Unassembled WGS sequence"/>
</dbReference>
<dbReference type="GO" id="GO:0016853">
    <property type="term" value="F:isomerase activity"/>
    <property type="evidence" value="ECO:0007669"/>
    <property type="project" value="UniProtKB-KW"/>
</dbReference>
<organism evidence="3 4">
    <name type="scientific">Pseudomonas zhanjiangensis</name>
    <dbReference type="NCBI Taxonomy" id="3239015"/>
    <lineage>
        <taxon>Bacteria</taxon>
        <taxon>Pseudomonadati</taxon>
        <taxon>Pseudomonadota</taxon>
        <taxon>Gammaproteobacteria</taxon>
        <taxon>Pseudomonadales</taxon>
        <taxon>Pseudomonadaceae</taxon>
        <taxon>Pseudomonas</taxon>
    </lineage>
</organism>
<protein>
    <submittedName>
        <fullName evidence="3">Chalcone isomerase family protein</fullName>
    </submittedName>
</protein>
<dbReference type="Pfam" id="PF16036">
    <property type="entry name" value="Chalcone_3"/>
    <property type="match status" value="1"/>
</dbReference>
<dbReference type="InterPro" id="IPR016088">
    <property type="entry name" value="Chalcone_isomerase_3-sand"/>
</dbReference>
<keyword evidence="1" id="KW-0732">Signal</keyword>
<dbReference type="InterPro" id="IPR016087">
    <property type="entry name" value="Chalcone_isomerase"/>
</dbReference>
<name>A0ABV3YVV5_9PSED</name>
<keyword evidence="4" id="KW-1185">Reference proteome</keyword>
<accession>A0ABV3YVV5</accession>
<sequence>MHQLLALTALLMLSPSLLANDSDRLREANFPERVHQAQATLELKNQAVLTYLWVDVYAAAFYSEPQIDPRQALQERHSKRLTLYYFRDIDREDVIEAAWITLRRQQPDSLLAKLRYELDALHASFRDIRAGDRYSLDYHPQSGLQLIRNGARLFTSKDPQLATAYLAIWLAPQGLSDELRSQLLAEDRPEESRP</sequence>
<dbReference type="Gene3D" id="3.50.70.10">
    <property type="match status" value="1"/>
</dbReference>
<evidence type="ECO:0000256" key="1">
    <source>
        <dbReference type="SAM" id="SignalP"/>
    </source>
</evidence>
<feature type="domain" description="Chalcone isomerase" evidence="2">
    <location>
        <begin position="26"/>
        <end position="184"/>
    </location>
</feature>
<gene>
    <name evidence="3" type="ORF">AB5S05_14075</name>
</gene>
<feature type="chain" id="PRO_5045847393" evidence="1">
    <location>
        <begin position="20"/>
        <end position="194"/>
    </location>
</feature>
<evidence type="ECO:0000313" key="3">
    <source>
        <dbReference type="EMBL" id="MEX6503189.1"/>
    </source>
</evidence>
<keyword evidence="3" id="KW-0413">Isomerase</keyword>
<dbReference type="EMBL" id="JBFTEG010000011">
    <property type="protein sequence ID" value="MEX6503189.1"/>
    <property type="molecule type" value="Genomic_DNA"/>
</dbReference>
<evidence type="ECO:0000259" key="2">
    <source>
        <dbReference type="Pfam" id="PF16036"/>
    </source>
</evidence>
<feature type="signal peptide" evidence="1">
    <location>
        <begin position="1"/>
        <end position="19"/>
    </location>
</feature>